<protein>
    <recommendedName>
        <fullName evidence="3">Aldehyde dehydrogenase domain-containing protein</fullName>
    </recommendedName>
</protein>
<gene>
    <name evidence="4" type="ORF">LCGC14_0186990</name>
</gene>
<dbReference type="InterPro" id="IPR016161">
    <property type="entry name" value="Ald_DH/histidinol_DH"/>
</dbReference>
<sequence>MNVMTDLNRNYIAGAWVAGSGEIENHNPSDVSEVVGRYAQASAAQLDEALSAARKAQAIWAGYGPERRHDVLMAIGTEMMRRAPELGELLSREEGKPLAEGKGEVYRAGQFFTYYAAECLRQIGDTADSVRAGVEIDVRREPVGVVAVISPWNFPTATASWKIAPALAYGNAVVWKPANVTPASAVALTEIISRQDIPDGLFNLVMGAGREIGQKLVESPELDAISFTGSVPVGRGIAAAAVQNFTKIQMEMGSKNALAVMDDADLDLAVSLALGGAFGGSGQKCTASSRLVVHAAVHDAFVEKLVAGAKAMKVGPALADGTQIGPVVSEEQLQANLGYIELGKSEGAVLECGGTRLSMETEGYYMSPAVFTGTTNDMRINREEMFAPIACVIKVGSYAEALEVVNDTEFGLTSGIVTRSIARATHFRRNARSGCVMVNLPTAGTDYHVPFGGRGNSSYGPREQGSYAAEFYTTVKTAYIAAGTPEELA</sequence>
<evidence type="ECO:0000259" key="3">
    <source>
        <dbReference type="Pfam" id="PF00171"/>
    </source>
</evidence>
<dbReference type="SUPFAM" id="SSF53720">
    <property type="entry name" value="ALDH-like"/>
    <property type="match status" value="1"/>
</dbReference>
<organism evidence="4">
    <name type="scientific">marine sediment metagenome</name>
    <dbReference type="NCBI Taxonomy" id="412755"/>
    <lineage>
        <taxon>unclassified sequences</taxon>
        <taxon>metagenomes</taxon>
        <taxon>ecological metagenomes</taxon>
    </lineage>
</organism>
<reference evidence="4" key="1">
    <citation type="journal article" date="2015" name="Nature">
        <title>Complex archaea that bridge the gap between prokaryotes and eukaryotes.</title>
        <authorList>
            <person name="Spang A."/>
            <person name="Saw J.H."/>
            <person name="Jorgensen S.L."/>
            <person name="Zaremba-Niedzwiedzka K."/>
            <person name="Martijn J."/>
            <person name="Lind A.E."/>
            <person name="van Eijk R."/>
            <person name="Schleper C."/>
            <person name="Guy L."/>
            <person name="Ettema T.J."/>
        </authorList>
    </citation>
    <scope>NUCLEOTIDE SEQUENCE</scope>
</reference>
<dbReference type="GO" id="GO:0016620">
    <property type="term" value="F:oxidoreductase activity, acting on the aldehyde or oxo group of donors, NAD or NADP as acceptor"/>
    <property type="evidence" value="ECO:0007669"/>
    <property type="project" value="InterPro"/>
</dbReference>
<proteinExistence type="inferred from homology"/>
<dbReference type="InterPro" id="IPR016162">
    <property type="entry name" value="Ald_DH_N"/>
</dbReference>
<dbReference type="EMBL" id="LAZR01000077">
    <property type="protein sequence ID" value="KKN94623.1"/>
    <property type="molecule type" value="Genomic_DNA"/>
</dbReference>
<evidence type="ECO:0000313" key="4">
    <source>
        <dbReference type="EMBL" id="KKN94623.1"/>
    </source>
</evidence>
<dbReference type="InterPro" id="IPR015590">
    <property type="entry name" value="Aldehyde_DH_dom"/>
</dbReference>
<dbReference type="PANTHER" id="PTHR11699">
    <property type="entry name" value="ALDEHYDE DEHYDROGENASE-RELATED"/>
    <property type="match status" value="1"/>
</dbReference>
<evidence type="ECO:0000256" key="2">
    <source>
        <dbReference type="ARBA" id="ARBA00023002"/>
    </source>
</evidence>
<dbReference type="CDD" id="cd07097">
    <property type="entry name" value="ALDH_KGSADH-YcbD"/>
    <property type="match status" value="1"/>
</dbReference>
<dbReference type="FunFam" id="3.40.605.10:FF:000007">
    <property type="entry name" value="NAD/NADP-dependent betaine aldehyde dehydrogenase"/>
    <property type="match status" value="1"/>
</dbReference>
<feature type="domain" description="Aldehyde dehydrogenase" evidence="3">
    <location>
        <begin position="16"/>
        <end position="477"/>
    </location>
</feature>
<keyword evidence="2" id="KW-0560">Oxidoreductase</keyword>
<dbReference type="AlphaFoldDB" id="A0A0F9XQM3"/>
<comment type="caution">
    <text evidence="4">The sequence shown here is derived from an EMBL/GenBank/DDBJ whole genome shotgun (WGS) entry which is preliminary data.</text>
</comment>
<dbReference type="Gene3D" id="3.40.309.10">
    <property type="entry name" value="Aldehyde Dehydrogenase, Chain A, domain 2"/>
    <property type="match status" value="1"/>
</dbReference>
<dbReference type="Pfam" id="PF00171">
    <property type="entry name" value="Aldedh"/>
    <property type="match status" value="1"/>
</dbReference>
<dbReference type="Gene3D" id="3.40.605.10">
    <property type="entry name" value="Aldehyde Dehydrogenase, Chain A, domain 1"/>
    <property type="match status" value="1"/>
</dbReference>
<evidence type="ECO:0000256" key="1">
    <source>
        <dbReference type="ARBA" id="ARBA00009986"/>
    </source>
</evidence>
<dbReference type="InterPro" id="IPR016163">
    <property type="entry name" value="Ald_DH_C"/>
</dbReference>
<comment type="similarity">
    <text evidence="1">Belongs to the aldehyde dehydrogenase family.</text>
</comment>
<accession>A0A0F9XQM3</accession>
<name>A0A0F9XQM3_9ZZZZ</name>